<gene>
    <name evidence="2" type="ORF">PGT21_009191</name>
</gene>
<dbReference type="OrthoDB" id="2497979at2759"/>
<organism evidence="2 3">
    <name type="scientific">Puccinia graminis f. sp. tritici</name>
    <dbReference type="NCBI Taxonomy" id="56615"/>
    <lineage>
        <taxon>Eukaryota</taxon>
        <taxon>Fungi</taxon>
        <taxon>Dikarya</taxon>
        <taxon>Basidiomycota</taxon>
        <taxon>Pucciniomycotina</taxon>
        <taxon>Pucciniomycetes</taxon>
        <taxon>Pucciniales</taxon>
        <taxon>Pucciniaceae</taxon>
        <taxon>Puccinia</taxon>
    </lineage>
</organism>
<keyword evidence="3" id="KW-1185">Reference proteome</keyword>
<comment type="caution">
    <text evidence="2">The sequence shown here is derived from an EMBL/GenBank/DDBJ whole genome shotgun (WGS) entry which is preliminary data.</text>
</comment>
<feature type="region of interest" description="Disordered" evidence="1">
    <location>
        <begin position="42"/>
        <end position="72"/>
    </location>
</feature>
<name>A0A5B0Q2C8_PUCGR</name>
<dbReference type="AlphaFoldDB" id="A0A5B0Q2C8"/>
<sequence>MVADNPLRISAIRWRIPASASGYPPVPADTRQRVRIRVRMSFSPQNPGGYPGIPRDTRCQPRPREPMPPGGIPPGELVCTPARGEALLDVAATHQIEHIKNKNLKPLSIETEREYASLGKSYNALTDKEQITLGKNMETEVITSSQADKIALERLNWFSRRSAGTIWWKAGLVGKADPRISDDIGLITIGDILRFGNEEQAMKLTNKDVEKMFRELKQVSLKNIHASKRAGIRGYPCGYPPAPGDTRKRMRMPDSAEIVSGYPDPTRPSLVSAVHL</sequence>
<dbReference type="EMBL" id="VSWC01000029">
    <property type="protein sequence ID" value="KAA1107292.1"/>
    <property type="molecule type" value="Genomic_DNA"/>
</dbReference>
<evidence type="ECO:0000313" key="3">
    <source>
        <dbReference type="Proteomes" id="UP000324748"/>
    </source>
</evidence>
<evidence type="ECO:0000313" key="2">
    <source>
        <dbReference type="EMBL" id="KAA1107292.1"/>
    </source>
</evidence>
<feature type="compositionally biased region" description="Basic and acidic residues" evidence="1">
    <location>
        <begin position="55"/>
        <end position="65"/>
    </location>
</feature>
<evidence type="ECO:0000256" key="1">
    <source>
        <dbReference type="SAM" id="MobiDB-lite"/>
    </source>
</evidence>
<protein>
    <submittedName>
        <fullName evidence="2">Uncharacterized protein</fullName>
    </submittedName>
</protein>
<proteinExistence type="predicted"/>
<accession>A0A5B0Q2C8</accession>
<dbReference type="Proteomes" id="UP000324748">
    <property type="component" value="Unassembled WGS sequence"/>
</dbReference>
<reference evidence="2 3" key="1">
    <citation type="submission" date="2019-05" db="EMBL/GenBank/DDBJ databases">
        <title>Emergence of the Ug99 lineage of the wheat stem rust pathogen through somatic hybridization.</title>
        <authorList>
            <person name="Li F."/>
            <person name="Upadhyaya N.M."/>
            <person name="Sperschneider J."/>
            <person name="Matny O."/>
            <person name="Nguyen-Phuc H."/>
            <person name="Mago R."/>
            <person name="Raley C."/>
            <person name="Miller M.E."/>
            <person name="Silverstein K.A.T."/>
            <person name="Henningsen E."/>
            <person name="Hirsch C.D."/>
            <person name="Visser B."/>
            <person name="Pretorius Z.A."/>
            <person name="Steffenson B.J."/>
            <person name="Schwessinger B."/>
            <person name="Dodds P.N."/>
            <person name="Figueroa M."/>
        </authorList>
    </citation>
    <scope>NUCLEOTIDE SEQUENCE [LARGE SCALE GENOMIC DNA]</scope>
    <source>
        <strain evidence="2">21-0</strain>
    </source>
</reference>